<proteinExistence type="inferred from homology"/>
<feature type="domain" description="Transcription elongation factor GreA/GreB N-terminal" evidence="5">
    <location>
        <begin position="19"/>
        <end position="87"/>
    </location>
</feature>
<dbReference type="PROSITE" id="PS00830">
    <property type="entry name" value="GREAB_2"/>
    <property type="match status" value="1"/>
</dbReference>
<dbReference type="GO" id="GO:0032784">
    <property type="term" value="P:regulation of DNA-templated transcription elongation"/>
    <property type="evidence" value="ECO:0007669"/>
    <property type="project" value="InterPro"/>
</dbReference>
<reference evidence="6 7" key="1">
    <citation type="journal article" date="2016" name="Nat. Commun.">
        <title>Thousands of microbial genomes shed light on interconnected biogeochemical processes in an aquifer system.</title>
        <authorList>
            <person name="Anantharaman K."/>
            <person name="Brown C.T."/>
            <person name="Hug L.A."/>
            <person name="Sharon I."/>
            <person name="Castelle C.J."/>
            <person name="Probst A.J."/>
            <person name="Thomas B.C."/>
            <person name="Singh A."/>
            <person name="Wilkins M.J."/>
            <person name="Karaoz U."/>
            <person name="Brodie E.L."/>
            <person name="Williams K.H."/>
            <person name="Hubbard S.S."/>
            <person name="Banfield J.F."/>
        </authorList>
    </citation>
    <scope>NUCLEOTIDE SEQUENCE [LARGE SCALE GENOMIC DNA]</scope>
</reference>
<dbReference type="GO" id="GO:0003677">
    <property type="term" value="F:DNA binding"/>
    <property type="evidence" value="ECO:0007669"/>
    <property type="project" value="InterPro"/>
</dbReference>
<dbReference type="Gene3D" id="3.10.50.30">
    <property type="entry name" value="Transcription elongation factor, GreA/GreB, C-terminal domain"/>
    <property type="match status" value="1"/>
</dbReference>
<evidence type="ECO:0000256" key="1">
    <source>
        <dbReference type="ARBA" id="ARBA00008213"/>
    </source>
</evidence>
<evidence type="ECO:0000313" key="6">
    <source>
        <dbReference type="EMBL" id="OGH77454.1"/>
    </source>
</evidence>
<dbReference type="InterPro" id="IPR001437">
    <property type="entry name" value="Tscrpt_elong_fac_GreA/B_C"/>
</dbReference>
<dbReference type="SUPFAM" id="SSF54534">
    <property type="entry name" value="FKBP-like"/>
    <property type="match status" value="1"/>
</dbReference>
<dbReference type="InterPro" id="IPR018151">
    <property type="entry name" value="TF_GreA/GreB_CS"/>
</dbReference>
<dbReference type="Proteomes" id="UP000177040">
    <property type="component" value="Unassembled WGS sequence"/>
</dbReference>
<keyword evidence="2" id="KW-0805">Transcription regulation</keyword>
<dbReference type="InterPro" id="IPR036953">
    <property type="entry name" value="GreA/GreB_C_sf"/>
</dbReference>
<dbReference type="AlphaFoldDB" id="A0A1F6N0P2"/>
<feature type="domain" description="Transcription elongation factor GreA/GreB C-terminal" evidence="4">
    <location>
        <begin position="93"/>
        <end position="166"/>
    </location>
</feature>
<dbReference type="Pfam" id="PF01272">
    <property type="entry name" value="GreA_GreB"/>
    <property type="match status" value="1"/>
</dbReference>
<dbReference type="Pfam" id="PF03449">
    <property type="entry name" value="GreA_GreB_N"/>
    <property type="match status" value="1"/>
</dbReference>
<dbReference type="InterPro" id="IPR022691">
    <property type="entry name" value="Tscrpt_elong_fac_GreA/B_N"/>
</dbReference>
<evidence type="ECO:0000256" key="2">
    <source>
        <dbReference type="ARBA" id="ARBA00023015"/>
    </source>
</evidence>
<evidence type="ECO:0000256" key="3">
    <source>
        <dbReference type="ARBA" id="ARBA00023163"/>
    </source>
</evidence>
<comment type="caution">
    <text evidence="6">The sequence shown here is derived from an EMBL/GenBank/DDBJ whole genome shotgun (WGS) entry which is preliminary data.</text>
</comment>
<dbReference type="SUPFAM" id="SSF46557">
    <property type="entry name" value="GreA transcript cleavage protein, N-terminal domain"/>
    <property type="match status" value="1"/>
</dbReference>
<accession>A0A1F6N0P2</accession>
<keyword evidence="3" id="KW-0804">Transcription</keyword>
<protein>
    <recommendedName>
        <fullName evidence="8">Transcription elongation factor GreA</fullName>
    </recommendedName>
</protein>
<dbReference type="EMBL" id="MFQH01000024">
    <property type="protein sequence ID" value="OGH77454.1"/>
    <property type="molecule type" value="Genomic_DNA"/>
</dbReference>
<organism evidence="6 7">
    <name type="scientific">Candidatus Magasanikbacteria bacterium RIFCSPLOWO2_01_FULL_40_15</name>
    <dbReference type="NCBI Taxonomy" id="1798686"/>
    <lineage>
        <taxon>Bacteria</taxon>
        <taxon>Candidatus Magasanikiibacteriota</taxon>
    </lineage>
</organism>
<gene>
    <name evidence="6" type="ORF">A2983_01995</name>
</gene>
<dbReference type="PIRSF" id="PIRSF006092">
    <property type="entry name" value="GreA_GreB"/>
    <property type="match status" value="1"/>
</dbReference>
<dbReference type="PANTHER" id="PTHR30437">
    <property type="entry name" value="TRANSCRIPTION ELONGATION FACTOR GREA"/>
    <property type="match status" value="1"/>
</dbReference>
<dbReference type="GO" id="GO:0070063">
    <property type="term" value="F:RNA polymerase binding"/>
    <property type="evidence" value="ECO:0007669"/>
    <property type="project" value="InterPro"/>
</dbReference>
<dbReference type="InterPro" id="IPR036805">
    <property type="entry name" value="Tscrpt_elong_fac_GreA/B_N_sf"/>
</dbReference>
<evidence type="ECO:0000259" key="4">
    <source>
        <dbReference type="Pfam" id="PF01272"/>
    </source>
</evidence>
<evidence type="ECO:0000259" key="5">
    <source>
        <dbReference type="Pfam" id="PF03449"/>
    </source>
</evidence>
<dbReference type="GO" id="GO:0006354">
    <property type="term" value="P:DNA-templated transcription elongation"/>
    <property type="evidence" value="ECO:0007669"/>
    <property type="project" value="TreeGrafter"/>
</dbReference>
<dbReference type="Gene3D" id="1.10.287.180">
    <property type="entry name" value="Transcription elongation factor, GreA/GreB, N-terminal domain"/>
    <property type="match status" value="1"/>
</dbReference>
<evidence type="ECO:0000313" key="7">
    <source>
        <dbReference type="Proteomes" id="UP000177040"/>
    </source>
</evidence>
<dbReference type="PANTHER" id="PTHR30437:SF4">
    <property type="entry name" value="TRANSCRIPTION ELONGATION FACTOR GREA"/>
    <property type="match status" value="1"/>
</dbReference>
<comment type="similarity">
    <text evidence="1">Belongs to the GreA/GreB family.</text>
</comment>
<evidence type="ECO:0008006" key="8">
    <source>
        <dbReference type="Google" id="ProtNLM"/>
    </source>
</evidence>
<sequence length="166" mass="18568">MRTTNRKSDKFTGQKQDPLITAEKIKELTEKLAGMKTKRPILAAEVGRLAELGDFSENVEYQLAKGKLRGLNNAILVLENQLTRAEVIMTPSQTDRVEIGHSVTVECNNKRQQYHILGSTETDPNHDVISYNSPIGAALIGHRVGEKLLVVIANKKEMEYTIIEIK</sequence>
<name>A0A1F6N0P2_9BACT</name>
<dbReference type="InterPro" id="IPR023459">
    <property type="entry name" value="Tscrpt_elong_fac_GreA/B_fam"/>
</dbReference>